<protein>
    <submittedName>
        <fullName evidence="1">Uncharacterized protein</fullName>
    </submittedName>
</protein>
<dbReference type="AlphaFoldDB" id="A0AAD9UJ78"/>
<accession>A0AAD9UJ78</accession>
<dbReference type="Proteomes" id="UP001209878">
    <property type="component" value="Unassembled WGS sequence"/>
</dbReference>
<reference evidence="1" key="1">
    <citation type="journal article" date="2023" name="Mol. Biol. Evol.">
        <title>Third-Generation Sequencing Reveals the Adaptive Role of the Epigenome in Three Deep-Sea Polychaetes.</title>
        <authorList>
            <person name="Perez M."/>
            <person name="Aroh O."/>
            <person name="Sun Y."/>
            <person name="Lan Y."/>
            <person name="Juniper S.K."/>
            <person name="Young C.R."/>
            <person name="Angers B."/>
            <person name="Qian P.Y."/>
        </authorList>
    </citation>
    <scope>NUCLEOTIDE SEQUENCE</scope>
    <source>
        <strain evidence="1">R07B-5</strain>
    </source>
</reference>
<gene>
    <name evidence="1" type="ORF">NP493_56g07016</name>
</gene>
<comment type="caution">
    <text evidence="1">The sequence shown here is derived from an EMBL/GenBank/DDBJ whole genome shotgun (WGS) entry which is preliminary data.</text>
</comment>
<evidence type="ECO:0000313" key="1">
    <source>
        <dbReference type="EMBL" id="KAK2191290.1"/>
    </source>
</evidence>
<dbReference type="EMBL" id="JAODUO010000055">
    <property type="protein sequence ID" value="KAK2191290.1"/>
    <property type="molecule type" value="Genomic_DNA"/>
</dbReference>
<sequence length="46" mass="5269">MRMSGETLSTLMRVNAKSQTLKEFNPIPAVKTRLNRTKNPRLVARL</sequence>
<keyword evidence="2" id="KW-1185">Reference proteome</keyword>
<proteinExistence type="predicted"/>
<organism evidence="1 2">
    <name type="scientific">Ridgeia piscesae</name>
    <name type="common">Tubeworm</name>
    <dbReference type="NCBI Taxonomy" id="27915"/>
    <lineage>
        <taxon>Eukaryota</taxon>
        <taxon>Metazoa</taxon>
        <taxon>Spiralia</taxon>
        <taxon>Lophotrochozoa</taxon>
        <taxon>Annelida</taxon>
        <taxon>Polychaeta</taxon>
        <taxon>Sedentaria</taxon>
        <taxon>Canalipalpata</taxon>
        <taxon>Sabellida</taxon>
        <taxon>Siboglinidae</taxon>
        <taxon>Ridgeia</taxon>
    </lineage>
</organism>
<name>A0AAD9UJ78_RIDPI</name>
<evidence type="ECO:0000313" key="2">
    <source>
        <dbReference type="Proteomes" id="UP001209878"/>
    </source>
</evidence>